<name>A0A6J7WU59_9CAUD</name>
<dbReference type="CDD" id="cd14814">
    <property type="entry name" value="Peptidase_M15"/>
    <property type="match status" value="1"/>
</dbReference>
<evidence type="ECO:0000313" key="3">
    <source>
        <dbReference type="EMBL" id="CAB5220365.1"/>
    </source>
</evidence>
<feature type="compositionally biased region" description="Low complexity" evidence="1">
    <location>
        <begin position="210"/>
        <end position="220"/>
    </location>
</feature>
<dbReference type="Pfam" id="PF02557">
    <property type="entry name" value="VanY"/>
    <property type="match status" value="1"/>
</dbReference>
<dbReference type="InterPro" id="IPR009045">
    <property type="entry name" value="Zn_M74/Hedgehog-like"/>
</dbReference>
<dbReference type="SUPFAM" id="SSF55166">
    <property type="entry name" value="Hedgehog/DD-peptidase"/>
    <property type="match status" value="1"/>
</dbReference>
<reference evidence="3" key="1">
    <citation type="submission" date="2020-05" db="EMBL/GenBank/DDBJ databases">
        <authorList>
            <person name="Chiriac C."/>
            <person name="Salcher M."/>
            <person name="Ghai R."/>
            <person name="Kavagutti S V."/>
        </authorList>
    </citation>
    <scope>NUCLEOTIDE SEQUENCE</scope>
</reference>
<protein>
    <submittedName>
        <fullName evidence="3">Peptidase M15B</fullName>
    </submittedName>
</protein>
<dbReference type="EMBL" id="LR798282">
    <property type="protein sequence ID" value="CAB5220365.1"/>
    <property type="molecule type" value="Genomic_DNA"/>
</dbReference>
<accession>A0A6J7WU59</accession>
<dbReference type="GO" id="GO:0006508">
    <property type="term" value="P:proteolysis"/>
    <property type="evidence" value="ECO:0007669"/>
    <property type="project" value="InterPro"/>
</dbReference>
<dbReference type="GO" id="GO:0008233">
    <property type="term" value="F:peptidase activity"/>
    <property type="evidence" value="ECO:0007669"/>
    <property type="project" value="InterPro"/>
</dbReference>
<feature type="compositionally biased region" description="Low complexity" evidence="1">
    <location>
        <begin position="152"/>
        <end position="201"/>
    </location>
</feature>
<gene>
    <name evidence="3" type="ORF">UFOVP235_48</name>
</gene>
<proteinExistence type="predicted"/>
<dbReference type="InterPro" id="IPR003709">
    <property type="entry name" value="VanY-like_core_dom"/>
</dbReference>
<evidence type="ECO:0000259" key="2">
    <source>
        <dbReference type="Pfam" id="PF02557"/>
    </source>
</evidence>
<organism evidence="3">
    <name type="scientific">uncultured Caudovirales phage</name>
    <dbReference type="NCBI Taxonomy" id="2100421"/>
    <lineage>
        <taxon>Viruses</taxon>
        <taxon>Duplodnaviria</taxon>
        <taxon>Heunggongvirae</taxon>
        <taxon>Uroviricota</taxon>
        <taxon>Caudoviricetes</taxon>
        <taxon>Peduoviridae</taxon>
        <taxon>Maltschvirus</taxon>
        <taxon>Maltschvirus maltsch</taxon>
    </lineage>
</organism>
<feature type="region of interest" description="Disordered" evidence="1">
    <location>
        <begin position="147"/>
        <end position="252"/>
    </location>
</feature>
<sequence length="269" mass="28222">MAISDTLLSYFPNSNAATGIAPDVASNLERFLRDNPHGARVGSGYRSSDHQASILTGKIRETLGAEAANRWQADVQSMGAEAAGQQWRSQLQGAGITKWVALPGSSNHQKSKAFDLQFSNDDAKKWAHENAATYGFKFPMSHEPWHLEPVGSSDSTTADSSKTASSKTSNPASTTNPFTGEVSSQASATPSSGGSSSTPTTNIVTGLPETSVSSLTSSSSNKPADNINIVTGLPEAPPDQSNYQNSYASNSQPSPYATFLQVLFGGSNV</sequence>
<feature type="domain" description="D-alanyl-D-alanine carboxypeptidase-like core" evidence="2">
    <location>
        <begin position="38"/>
        <end position="150"/>
    </location>
</feature>
<dbReference type="Gene3D" id="3.30.1380.10">
    <property type="match status" value="1"/>
</dbReference>
<evidence type="ECO:0000256" key="1">
    <source>
        <dbReference type="SAM" id="MobiDB-lite"/>
    </source>
</evidence>
<feature type="compositionally biased region" description="Low complexity" evidence="1">
    <location>
        <begin position="240"/>
        <end position="252"/>
    </location>
</feature>